<name>A0A434A7P7_9FLAO</name>
<keyword evidence="3" id="KW-1185">Reference proteome</keyword>
<dbReference type="InterPro" id="IPR001509">
    <property type="entry name" value="Epimerase_deHydtase"/>
</dbReference>
<proteinExistence type="predicted"/>
<evidence type="ECO:0000313" key="2">
    <source>
        <dbReference type="EMBL" id="RUT70400.1"/>
    </source>
</evidence>
<dbReference type="Pfam" id="PF01370">
    <property type="entry name" value="Epimerase"/>
    <property type="match status" value="1"/>
</dbReference>
<dbReference type="EMBL" id="QWDM01000006">
    <property type="protein sequence ID" value="RUT70400.1"/>
    <property type="molecule type" value="Genomic_DNA"/>
</dbReference>
<dbReference type="OrthoDB" id="329806at2"/>
<dbReference type="Gene3D" id="3.40.50.720">
    <property type="entry name" value="NAD(P)-binding Rossmann-like Domain"/>
    <property type="match status" value="1"/>
</dbReference>
<accession>A0A434A7P7</accession>
<dbReference type="Proteomes" id="UP000288102">
    <property type="component" value="Unassembled WGS sequence"/>
</dbReference>
<dbReference type="InterPro" id="IPR036291">
    <property type="entry name" value="NAD(P)-bd_dom_sf"/>
</dbReference>
<evidence type="ECO:0000259" key="1">
    <source>
        <dbReference type="Pfam" id="PF01370"/>
    </source>
</evidence>
<dbReference type="InterPro" id="IPR050177">
    <property type="entry name" value="Lipid_A_modif_metabolic_enz"/>
</dbReference>
<dbReference type="PANTHER" id="PTHR43245:SF58">
    <property type="entry name" value="BLL5923 PROTEIN"/>
    <property type="match status" value="1"/>
</dbReference>
<sequence length="296" mass="32638">MNILLTGANGFLGSAIKKELAENYNIITLSRSNSFYNVSLEKEIPDFNQEFDLIIHAAGKAHSIPKTEPEKKQFEDVNFSGTLNILKGLEKSGIPKQFIFISSVAVYGQEKGYDINEEHALLASDPYGLSKIKAENLVIEWCEKNNVTHTILRLPLLVGENPPGNLGAMIKAIKKGYYFNIGKGQARKSMVLCKDVAVLLPIVAPIGGIYNLTDGFHPNFNELSLAISKGKKQISLPMALAKIIGKTGDIIGDKAPVNSLKIKKIISDLVFDDSKARKLLNWNPEPVLVFFKNEKL</sequence>
<organism evidence="2 3">
    <name type="scientific">Flavobacterium cupreum</name>
    <dbReference type="NCBI Taxonomy" id="2133766"/>
    <lineage>
        <taxon>Bacteria</taxon>
        <taxon>Pseudomonadati</taxon>
        <taxon>Bacteroidota</taxon>
        <taxon>Flavobacteriia</taxon>
        <taxon>Flavobacteriales</taxon>
        <taxon>Flavobacteriaceae</taxon>
        <taxon>Flavobacterium</taxon>
    </lineage>
</organism>
<dbReference type="RefSeq" id="WP_127338483.1">
    <property type="nucleotide sequence ID" value="NZ_QWDM01000006.1"/>
</dbReference>
<feature type="domain" description="NAD-dependent epimerase/dehydratase" evidence="1">
    <location>
        <begin position="3"/>
        <end position="199"/>
    </location>
</feature>
<dbReference type="PANTHER" id="PTHR43245">
    <property type="entry name" value="BIFUNCTIONAL POLYMYXIN RESISTANCE PROTEIN ARNA"/>
    <property type="match status" value="1"/>
</dbReference>
<gene>
    <name evidence="2" type="ORF">D0817_11340</name>
</gene>
<comment type="caution">
    <text evidence="2">The sequence shown here is derived from an EMBL/GenBank/DDBJ whole genome shotgun (WGS) entry which is preliminary data.</text>
</comment>
<protein>
    <submittedName>
        <fullName evidence="2">NAD-dependent epimerase/dehydratase family protein</fullName>
    </submittedName>
</protein>
<dbReference type="SUPFAM" id="SSF51735">
    <property type="entry name" value="NAD(P)-binding Rossmann-fold domains"/>
    <property type="match status" value="1"/>
</dbReference>
<reference evidence="3" key="1">
    <citation type="journal article" date="2019" name="Syst. Appl. Microbiol.">
        <title>Flavobacterium circumlabens sp. nov. and Flavobacterium cupreum sp. nov., two psychrotrophic species isolated from Antarctic environmental samples.</title>
        <authorList>
            <person name="Kralova S."/>
            <person name="Busse H.-J."/>
            <person name="Svec P."/>
            <person name="Maslanova I."/>
            <person name="Stankova E."/>
            <person name="Bartak M."/>
            <person name="Sedlacek I."/>
        </authorList>
    </citation>
    <scope>NUCLEOTIDE SEQUENCE [LARGE SCALE GENOMIC DNA]</scope>
    <source>
        <strain evidence="3">CCM 8825</strain>
    </source>
</reference>
<evidence type="ECO:0000313" key="3">
    <source>
        <dbReference type="Proteomes" id="UP000288102"/>
    </source>
</evidence>
<dbReference type="AlphaFoldDB" id="A0A434A7P7"/>